<evidence type="ECO:0000256" key="1">
    <source>
        <dbReference type="SAM" id="MobiDB-lite"/>
    </source>
</evidence>
<dbReference type="RefSeq" id="WP_044246623.1">
    <property type="nucleotide sequence ID" value="NZ_ASRX01000050.1"/>
</dbReference>
<proteinExistence type="predicted"/>
<evidence type="ECO:0000313" key="4">
    <source>
        <dbReference type="Proteomes" id="UP000019678"/>
    </source>
</evidence>
<keyword evidence="2" id="KW-0472">Membrane</keyword>
<reference evidence="3 4" key="1">
    <citation type="submission" date="2013-05" db="EMBL/GenBank/DDBJ databases">
        <title>Genome assembly of Chondromyces apiculatus DSM 436.</title>
        <authorList>
            <person name="Sharma G."/>
            <person name="Khatri I."/>
            <person name="Kaur C."/>
            <person name="Mayilraj S."/>
            <person name="Subramanian S."/>
        </authorList>
    </citation>
    <scope>NUCLEOTIDE SEQUENCE [LARGE SCALE GENOMIC DNA]</scope>
    <source>
        <strain evidence="3 4">DSM 436</strain>
    </source>
</reference>
<feature type="compositionally biased region" description="Polar residues" evidence="1">
    <location>
        <begin position="1"/>
        <end position="16"/>
    </location>
</feature>
<keyword evidence="4" id="KW-1185">Reference proteome</keyword>
<dbReference type="AlphaFoldDB" id="A0A017T1T6"/>
<sequence>MAENDVSTPAATTGKSSGKGKARVTTRTKLIVLAVIALTVVIVVQTGLAGYGFAHLRAATFPGDAGLLEHIPATSSGVLLVDTHRLDPALLGPEGGTVRTYLTRTRDDIKKATGIDLWFDVDKIAFAPPLTVARGRFDGASLAERLKESSYNDAEYRGVKYLIRGGQDALAVLDGTFLLYGDETAIRASIDAGASNATLDDQEAFNDRLDAVGWEYPVLGTLQINADKPSVKEILSGSTGPRAFSFGLDTKGGLSLKALVESVNPASAEELRKLLDGKKADAAALRTLAGPEAGPVLADVAARATLVVPPGSSQVAIQLSFSPEELDRMAKAASSIGSNLGQIYGSMRLFQLLVPSP</sequence>
<gene>
    <name evidence="3" type="ORF">CAP_6164</name>
</gene>
<keyword evidence="2" id="KW-0812">Transmembrane</keyword>
<evidence type="ECO:0000313" key="3">
    <source>
        <dbReference type="EMBL" id="EYF03188.1"/>
    </source>
</evidence>
<name>A0A017T1T6_9BACT</name>
<dbReference type="OrthoDB" id="5503241at2"/>
<comment type="caution">
    <text evidence="3">The sequence shown here is derived from an EMBL/GenBank/DDBJ whole genome shotgun (WGS) entry which is preliminary data.</text>
</comment>
<dbReference type="EMBL" id="ASRX01000050">
    <property type="protein sequence ID" value="EYF03188.1"/>
    <property type="molecule type" value="Genomic_DNA"/>
</dbReference>
<protein>
    <submittedName>
        <fullName evidence="3">Uncharacterized protein</fullName>
    </submittedName>
</protein>
<dbReference type="Proteomes" id="UP000019678">
    <property type="component" value="Unassembled WGS sequence"/>
</dbReference>
<accession>A0A017T1T6</accession>
<feature type="transmembrane region" description="Helical" evidence="2">
    <location>
        <begin position="30"/>
        <end position="54"/>
    </location>
</feature>
<evidence type="ECO:0000256" key="2">
    <source>
        <dbReference type="SAM" id="Phobius"/>
    </source>
</evidence>
<dbReference type="STRING" id="1192034.CAP_6164"/>
<keyword evidence="2" id="KW-1133">Transmembrane helix</keyword>
<organism evidence="3 4">
    <name type="scientific">Chondromyces apiculatus DSM 436</name>
    <dbReference type="NCBI Taxonomy" id="1192034"/>
    <lineage>
        <taxon>Bacteria</taxon>
        <taxon>Pseudomonadati</taxon>
        <taxon>Myxococcota</taxon>
        <taxon>Polyangia</taxon>
        <taxon>Polyangiales</taxon>
        <taxon>Polyangiaceae</taxon>
        <taxon>Chondromyces</taxon>
    </lineage>
</organism>
<feature type="region of interest" description="Disordered" evidence="1">
    <location>
        <begin position="1"/>
        <end position="20"/>
    </location>
</feature>
<dbReference type="eggNOG" id="COG1404">
    <property type="taxonomic scope" value="Bacteria"/>
</dbReference>